<evidence type="ECO:0000256" key="3">
    <source>
        <dbReference type="ARBA" id="ARBA00022898"/>
    </source>
</evidence>
<dbReference type="PANTHER" id="PTHR45688:SF13">
    <property type="entry name" value="ALANINE--GLYOXYLATE AMINOTRANSFERASE 2-LIKE"/>
    <property type="match status" value="1"/>
</dbReference>
<dbReference type="InterPro" id="IPR015421">
    <property type="entry name" value="PyrdxlP-dep_Trfase_major"/>
</dbReference>
<evidence type="ECO:0000256" key="2">
    <source>
        <dbReference type="ARBA" id="ARBA00008954"/>
    </source>
</evidence>
<dbReference type="PROSITE" id="PS00600">
    <property type="entry name" value="AA_TRANSFER_CLASS_3"/>
    <property type="match status" value="1"/>
</dbReference>
<evidence type="ECO:0000313" key="6">
    <source>
        <dbReference type="Proteomes" id="UP000637002"/>
    </source>
</evidence>
<dbReference type="RefSeq" id="WP_188611785.1">
    <property type="nucleotide sequence ID" value="NZ_BMGG01000009.1"/>
</dbReference>
<keyword evidence="6" id="KW-1185">Reference proteome</keyword>
<evidence type="ECO:0000256" key="4">
    <source>
        <dbReference type="RuleBase" id="RU003560"/>
    </source>
</evidence>
<accession>A0A916XMT0</accession>
<dbReference type="AlphaFoldDB" id="A0A916XMT0"/>
<keyword evidence="5" id="KW-0032">Aminotransferase</keyword>
<comment type="cofactor">
    <cofactor evidence="1">
        <name>pyridoxal 5'-phosphate</name>
        <dbReference type="ChEBI" id="CHEBI:597326"/>
    </cofactor>
</comment>
<dbReference type="SUPFAM" id="SSF53383">
    <property type="entry name" value="PLP-dependent transferases"/>
    <property type="match status" value="1"/>
</dbReference>
<dbReference type="Proteomes" id="UP000637002">
    <property type="component" value="Unassembled WGS sequence"/>
</dbReference>
<dbReference type="PIRSF" id="PIRSF000521">
    <property type="entry name" value="Transaminase_4ab_Lys_Orn"/>
    <property type="match status" value="1"/>
</dbReference>
<evidence type="ECO:0000313" key="5">
    <source>
        <dbReference type="EMBL" id="GGC85171.1"/>
    </source>
</evidence>
<comment type="similarity">
    <text evidence="2 4">Belongs to the class-III pyridoxal-phosphate-dependent aminotransferase family.</text>
</comment>
<dbReference type="EMBL" id="BMGG01000009">
    <property type="protein sequence ID" value="GGC85171.1"/>
    <property type="molecule type" value="Genomic_DNA"/>
</dbReference>
<comment type="caution">
    <text evidence="5">The sequence shown here is derived from an EMBL/GenBank/DDBJ whole genome shotgun (WGS) entry which is preliminary data.</text>
</comment>
<dbReference type="GO" id="GO:0008483">
    <property type="term" value="F:transaminase activity"/>
    <property type="evidence" value="ECO:0007669"/>
    <property type="project" value="UniProtKB-KW"/>
</dbReference>
<dbReference type="Gene3D" id="3.90.1150.10">
    <property type="entry name" value="Aspartate Aminotransferase, domain 1"/>
    <property type="match status" value="1"/>
</dbReference>
<organism evidence="5 6">
    <name type="scientific">Chelatococcus reniformis</name>
    <dbReference type="NCBI Taxonomy" id="1494448"/>
    <lineage>
        <taxon>Bacteria</taxon>
        <taxon>Pseudomonadati</taxon>
        <taxon>Pseudomonadota</taxon>
        <taxon>Alphaproteobacteria</taxon>
        <taxon>Hyphomicrobiales</taxon>
        <taxon>Chelatococcaceae</taxon>
        <taxon>Chelatococcus</taxon>
    </lineage>
</organism>
<name>A0A916XMT0_9HYPH</name>
<dbReference type="InterPro" id="IPR005814">
    <property type="entry name" value="Aminotrans_3"/>
</dbReference>
<dbReference type="GO" id="GO:0030170">
    <property type="term" value="F:pyridoxal phosphate binding"/>
    <property type="evidence" value="ECO:0007669"/>
    <property type="project" value="InterPro"/>
</dbReference>
<dbReference type="Pfam" id="PF00202">
    <property type="entry name" value="Aminotran_3"/>
    <property type="match status" value="1"/>
</dbReference>
<dbReference type="InterPro" id="IPR049704">
    <property type="entry name" value="Aminotrans_3_PPA_site"/>
</dbReference>
<evidence type="ECO:0000256" key="1">
    <source>
        <dbReference type="ARBA" id="ARBA00001933"/>
    </source>
</evidence>
<reference evidence="5" key="1">
    <citation type="journal article" date="2014" name="Int. J. Syst. Evol. Microbiol.">
        <title>Complete genome sequence of Corynebacterium casei LMG S-19264T (=DSM 44701T), isolated from a smear-ripened cheese.</title>
        <authorList>
            <consortium name="US DOE Joint Genome Institute (JGI-PGF)"/>
            <person name="Walter F."/>
            <person name="Albersmeier A."/>
            <person name="Kalinowski J."/>
            <person name="Ruckert C."/>
        </authorList>
    </citation>
    <scope>NUCLEOTIDE SEQUENCE</scope>
    <source>
        <strain evidence="5">CGMCC 1.12919</strain>
    </source>
</reference>
<dbReference type="InterPro" id="IPR015422">
    <property type="entry name" value="PyrdxlP-dep_Trfase_small"/>
</dbReference>
<protein>
    <submittedName>
        <fullName evidence="5">Aminotransferase</fullName>
    </submittedName>
</protein>
<sequence>MGRDKDILALNAFDRSTVSAMAGDVREAVQRRLRMFGPDTVLFYDEPLRIERAEGVWIHDASGRAYLDLYNNVPSVGHAHPRVVEAIRQQVGRLNIHTRYLVDVVDAYAERLLATYPDEIDRLVLTCTGSEANDLALRIAQAATGGTGIVVTRTAYHGNTAAVTEVSPSSRRGHALAPHVRAVPPPDSFRAPDGDVGERFAAIVAAAASDLEQNGIRFAALLVDTVFSSDGVYADPPGFLRAAIDQVRARGGVFIADEVQPGFGRLGEGLWGFARHGVAPDIVTMGKPMGNGFPMGGVAVRAPLLERFTAQMRYFNTFGGNPVAAAAGLAVLDTIREEGLIANAGAVGAYLMDGLREIGNRHMAIGDVRGAGLFIGLELVADRETKEPAPDLAGRLINRLRERGVLVGAAGPYGSTLKIRPPLCFSRANADLFIGACDEALRELAAT</sequence>
<dbReference type="PANTHER" id="PTHR45688">
    <property type="match status" value="1"/>
</dbReference>
<reference evidence="5" key="2">
    <citation type="submission" date="2020-09" db="EMBL/GenBank/DDBJ databases">
        <authorList>
            <person name="Sun Q."/>
            <person name="Zhou Y."/>
        </authorList>
    </citation>
    <scope>NUCLEOTIDE SEQUENCE</scope>
    <source>
        <strain evidence="5">CGMCC 1.12919</strain>
    </source>
</reference>
<proteinExistence type="inferred from homology"/>
<dbReference type="Gene3D" id="3.40.640.10">
    <property type="entry name" value="Type I PLP-dependent aspartate aminotransferase-like (Major domain)"/>
    <property type="match status" value="1"/>
</dbReference>
<keyword evidence="5" id="KW-0808">Transferase</keyword>
<gene>
    <name evidence="5" type="ORF">GCM10010994_48810</name>
</gene>
<dbReference type="InterPro" id="IPR015424">
    <property type="entry name" value="PyrdxlP-dep_Trfase"/>
</dbReference>
<keyword evidence="3 4" id="KW-0663">Pyridoxal phosphate</keyword>
<dbReference type="CDD" id="cd00610">
    <property type="entry name" value="OAT_like"/>
    <property type="match status" value="1"/>
</dbReference>